<dbReference type="PROSITE" id="PS01182">
    <property type="entry name" value="GLYCOSYL_HYDROL_F35"/>
    <property type="match status" value="1"/>
</dbReference>
<feature type="domain" description="Glycoside hydrolase 35 catalytic" evidence="9">
    <location>
        <begin position="150"/>
        <end position="485"/>
    </location>
</feature>
<evidence type="ECO:0000256" key="2">
    <source>
        <dbReference type="ARBA" id="ARBA00009809"/>
    </source>
</evidence>
<evidence type="ECO:0000256" key="3">
    <source>
        <dbReference type="ARBA" id="ARBA00012756"/>
    </source>
</evidence>
<proteinExistence type="inferred from homology"/>
<dbReference type="GO" id="GO:0004565">
    <property type="term" value="F:beta-galactosidase activity"/>
    <property type="evidence" value="ECO:0007669"/>
    <property type="project" value="UniProtKB-EC"/>
</dbReference>
<evidence type="ECO:0000259" key="11">
    <source>
        <dbReference type="Pfam" id="PF21467"/>
    </source>
</evidence>
<sequence>MVNSIRLQHQSAASRTCSRTAGSPANATAFPPSSFATSRVLAKIQLIDGWHQTAAAQASSRVGRSRSSRAARRSLGWRLGVSLCHAGLEPVTGSAAQTRAADQSMISFDRRTILRLLAILIASSSIQPLAGQAAGAMQGQRAFGISNDRFTVNGEPVRLLAGEIHYHRIHPAYWADRLQRVRAMGLNTISVYVPWNFHEIYPGQQTFKGMANVERFLDIAKDLGLMVMLRPGPYICAEWEFGGLPWWLLADSVTGGQPIPLRTYNQAYLAQVERWWADLLPRFNRHLFHNGGPVVMVQVENEYGFVGEDKPYIRHLVGLVRQHLGNEILIYTTDPPDVVHKGSLPGDEVFSAVDFGAGWVAAAKAFGSQAEMNAPGKSPAMNSEYYTGWITHWGEKIANTSSDKIVKHYKEMLEYNGGWGSVNLYVVHGGTNFGWWAGANNENSPGMQPSITSYDYHAPISEAGDIGQPGIGGPNKYLALRKAIQAHTGEEPPAMLPSPQLADLGGRVDLTEQALLLDDLEFIATHPQGTSSQVPRSMEAYDQGFGLILYSVTVPLSSFATTTTLDIGAAPHDFATVFVNGRAVGGFSRATPQRTLVIRHEPDKEDQEDPEAVLDILVSAMGRGNFANSTLHGDFKGLVSGDITLAGKPLTGWKVYNVPLNPADLSKLHFRGRPSGIQPPVRKSKAAIWSSDLQTFYGENLPDAVMGARPNEGDLAALQQQEEAGLLKAASDTAKSAQKQPAKVAAAVTDATVGSSGGKATAADKRAAASVKMRGRKGKQSKSGRSLQEATLELDAPAPVDPHIDGPVFYRGHLHLKADTKLANGMYPDTFINMKGWGRGLIWVNGFNLGWYWPRRGPQLTHYLPGPILHEGFNDFIILEMIAIPLDVAAYLQKDPQFVDPSQLAIRHSRQAIPGQVSHQGLSREGEAPKEAGPDDFVSHRDDPTAGQMLTVHAAEPGTRTHLVLGAEAAAMAQMDPLLADAQSEVQMTPPVTGGINFGAKVHTVGTNPASSAEQRRKDALLSGLSPNFKAKAAQEPGAATVDSLDQAQRIMRQAGMEGRSGVAELVAARDAEAADTSNLPQASASAGQIVRGQK</sequence>
<dbReference type="EMBL" id="JALJOS010000030">
    <property type="protein sequence ID" value="KAK9822753.1"/>
    <property type="molecule type" value="Genomic_DNA"/>
</dbReference>
<dbReference type="InterPro" id="IPR008979">
    <property type="entry name" value="Galactose-bd-like_sf"/>
</dbReference>
<name>A0AAW1QMT4_9CHLO</name>
<dbReference type="InterPro" id="IPR001944">
    <property type="entry name" value="Glycoside_Hdrlase_35"/>
</dbReference>
<evidence type="ECO:0000256" key="1">
    <source>
        <dbReference type="ARBA" id="ARBA00001412"/>
    </source>
</evidence>
<dbReference type="AlphaFoldDB" id="A0AAW1QMT4"/>
<evidence type="ECO:0000256" key="4">
    <source>
        <dbReference type="ARBA" id="ARBA00022801"/>
    </source>
</evidence>
<evidence type="ECO:0000256" key="8">
    <source>
        <dbReference type="SAM" id="MobiDB-lite"/>
    </source>
</evidence>
<organism evidence="12 13">
    <name type="scientific">Apatococcus lobatus</name>
    <dbReference type="NCBI Taxonomy" id="904363"/>
    <lineage>
        <taxon>Eukaryota</taxon>
        <taxon>Viridiplantae</taxon>
        <taxon>Chlorophyta</taxon>
        <taxon>core chlorophytes</taxon>
        <taxon>Trebouxiophyceae</taxon>
        <taxon>Chlorellales</taxon>
        <taxon>Chlorellaceae</taxon>
        <taxon>Apatococcus</taxon>
    </lineage>
</organism>
<evidence type="ECO:0000256" key="5">
    <source>
        <dbReference type="ARBA" id="ARBA00023295"/>
    </source>
</evidence>
<feature type="region of interest" description="Disordered" evidence="8">
    <location>
        <begin position="1"/>
        <end position="25"/>
    </location>
</feature>
<feature type="compositionally biased region" description="Basic and acidic residues" evidence="8">
    <location>
        <begin position="922"/>
        <end position="937"/>
    </location>
</feature>
<protein>
    <recommendedName>
        <fullName evidence="3 6">Beta-galactosidase</fullName>
        <ecNumber evidence="3 6">3.2.1.23</ecNumber>
    </recommendedName>
</protein>
<dbReference type="PRINTS" id="PR00742">
    <property type="entry name" value="GLHYDRLASE35"/>
</dbReference>
<evidence type="ECO:0000313" key="13">
    <source>
        <dbReference type="Proteomes" id="UP001438707"/>
    </source>
</evidence>
<accession>A0AAW1QMT4</accession>
<feature type="region of interest" description="Disordered" evidence="8">
    <location>
        <begin position="1071"/>
        <end position="1095"/>
    </location>
</feature>
<dbReference type="SUPFAM" id="SSF51445">
    <property type="entry name" value="(Trans)glycosidases"/>
    <property type="match status" value="1"/>
</dbReference>
<gene>
    <name evidence="12" type="ORF">WJX74_004298</name>
</gene>
<comment type="catalytic activity">
    <reaction evidence="1 6">
        <text>Hydrolysis of terminal non-reducing beta-D-galactose residues in beta-D-galactosides.</text>
        <dbReference type="EC" id="3.2.1.23"/>
    </reaction>
</comment>
<dbReference type="InterPro" id="IPR031330">
    <property type="entry name" value="Gly_Hdrlase_35_cat"/>
</dbReference>
<dbReference type="PANTHER" id="PTHR23421">
    <property type="entry name" value="BETA-GALACTOSIDASE RELATED"/>
    <property type="match status" value="1"/>
</dbReference>
<evidence type="ECO:0000313" key="12">
    <source>
        <dbReference type="EMBL" id="KAK9822753.1"/>
    </source>
</evidence>
<feature type="region of interest" description="Disordered" evidence="8">
    <location>
        <begin position="915"/>
        <end position="937"/>
    </location>
</feature>
<feature type="compositionally biased region" description="Basic residues" evidence="8">
    <location>
        <begin position="773"/>
        <end position="782"/>
    </location>
</feature>
<dbReference type="GO" id="GO:0005975">
    <property type="term" value="P:carbohydrate metabolic process"/>
    <property type="evidence" value="ECO:0007669"/>
    <property type="project" value="InterPro"/>
</dbReference>
<dbReference type="FunFam" id="3.20.20.80:FF:000115">
    <property type="entry name" value="Beta-galactosidase"/>
    <property type="match status" value="1"/>
</dbReference>
<dbReference type="Pfam" id="PF01301">
    <property type="entry name" value="Glyco_hydro_35"/>
    <property type="match status" value="1"/>
</dbReference>
<evidence type="ECO:0000259" key="9">
    <source>
        <dbReference type="Pfam" id="PF01301"/>
    </source>
</evidence>
<keyword evidence="4 6" id="KW-0378">Hydrolase</keyword>
<dbReference type="EC" id="3.2.1.23" evidence="3 6"/>
<feature type="region of interest" description="Disordered" evidence="8">
    <location>
        <begin position="751"/>
        <end position="788"/>
    </location>
</feature>
<evidence type="ECO:0000256" key="7">
    <source>
        <dbReference type="RuleBase" id="RU003679"/>
    </source>
</evidence>
<comment type="similarity">
    <text evidence="2 7">Belongs to the glycosyl hydrolase 35 family.</text>
</comment>
<evidence type="ECO:0000256" key="6">
    <source>
        <dbReference type="RuleBase" id="RU000675"/>
    </source>
</evidence>
<feature type="domain" description="Beta-galactosidase 1-like first all-beta" evidence="10">
    <location>
        <begin position="535"/>
        <end position="658"/>
    </location>
</feature>
<keyword evidence="13" id="KW-1185">Reference proteome</keyword>
<dbReference type="InterPro" id="IPR017853">
    <property type="entry name" value="GH"/>
</dbReference>
<dbReference type="Proteomes" id="UP001438707">
    <property type="component" value="Unassembled WGS sequence"/>
</dbReference>
<comment type="caution">
    <text evidence="12">The sequence shown here is derived from an EMBL/GenBank/DDBJ whole genome shotgun (WGS) entry which is preliminary data.</text>
</comment>
<dbReference type="Pfam" id="PF21317">
    <property type="entry name" value="BetaGal_ABD_1"/>
    <property type="match status" value="1"/>
</dbReference>
<dbReference type="Gene3D" id="2.60.120.260">
    <property type="entry name" value="Galactose-binding domain-like"/>
    <property type="match status" value="2"/>
</dbReference>
<dbReference type="Pfam" id="PF21467">
    <property type="entry name" value="BetaGal_gal-bd"/>
    <property type="match status" value="1"/>
</dbReference>
<evidence type="ECO:0000259" key="10">
    <source>
        <dbReference type="Pfam" id="PF21317"/>
    </source>
</evidence>
<feature type="compositionally biased region" description="Polar residues" evidence="8">
    <location>
        <begin position="1077"/>
        <end position="1087"/>
    </location>
</feature>
<dbReference type="Gene3D" id="3.20.20.80">
    <property type="entry name" value="Glycosidases"/>
    <property type="match status" value="1"/>
</dbReference>
<dbReference type="SUPFAM" id="SSF49785">
    <property type="entry name" value="Galactose-binding domain-like"/>
    <property type="match status" value="1"/>
</dbReference>
<dbReference type="InterPro" id="IPR048912">
    <property type="entry name" value="BetaGal1-like_ABD1"/>
</dbReference>
<dbReference type="InterPro" id="IPR019801">
    <property type="entry name" value="Glyco_hydro_35_CS"/>
</dbReference>
<reference evidence="12 13" key="1">
    <citation type="journal article" date="2024" name="Nat. Commun.">
        <title>Phylogenomics reveals the evolutionary origins of lichenization in chlorophyte algae.</title>
        <authorList>
            <person name="Puginier C."/>
            <person name="Libourel C."/>
            <person name="Otte J."/>
            <person name="Skaloud P."/>
            <person name="Haon M."/>
            <person name="Grisel S."/>
            <person name="Petersen M."/>
            <person name="Berrin J.G."/>
            <person name="Delaux P.M."/>
            <person name="Dal Grande F."/>
            <person name="Keller J."/>
        </authorList>
    </citation>
    <scope>NUCLEOTIDE SEQUENCE [LARGE SCALE GENOMIC DNA]</scope>
    <source>
        <strain evidence="12 13">SAG 2145</strain>
    </source>
</reference>
<feature type="domain" description="Beta-galactosidase galactose-binding" evidence="11">
    <location>
        <begin position="807"/>
        <end position="874"/>
    </location>
</feature>
<dbReference type="InterPro" id="IPR048913">
    <property type="entry name" value="BetaGal_gal-bd"/>
</dbReference>
<keyword evidence="5 6" id="KW-0326">Glycosidase</keyword>